<dbReference type="InterPro" id="IPR036852">
    <property type="entry name" value="Peptidase_S8/S53_dom_sf"/>
</dbReference>
<feature type="compositionally biased region" description="Polar residues" evidence="1">
    <location>
        <begin position="21"/>
        <end position="36"/>
    </location>
</feature>
<dbReference type="SUPFAM" id="SSF52743">
    <property type="entry name" value="Subtilisin-like"/>
    <property type="match status" value="1"/>
</dbReference>
<dbReference type="Gene3D" id="3.40.50.200">
    <property type="entry name" value="Peptidase S8/S53 domain"/>
    <property type="match status" value="1"/>
</dbReference>
<gene>
    <name evidence="3" type="ORF">Ocin01_19939</name>
</gene>
<feature type="domain" description="Peptidase S8/S53" evidence="2">
    <location>
        <begin position="16"/>
        <end position="98"/>
    </location>
</feature>
<dbReference type="OrthoDB" id="206201at2759"/>
<organism evidence="3 4">
    <name type="scientific">Orchesella cincta</name>
    <name type="common">Springtail</name>
    <name type="synonym">Podura cincta</name>
    <dbReference type="NCBI Taxonomy" id="48709"/>
    <lineage>
        <taxon>Eukaryota</taxon>
        <taxon>Metazoa</taxon>
        <taxon>Ecdysozoa</taxon>
        <taxon>Arthropoda</taxon>
        <taxon>Hexapoda</taxon>
        <taxon>Collembola</taxon>
        <taxon>Entomobryomorpha</taxon>
        <taxon>Entomobryoidea</taxon>
        <taxon>Orchesellidae</taxon>
        <taxon>Orchesellinae</taxon>
        <taxon>Orchesella</taxon>
    </lineage>
</organism>
<name>A0A1D2M1B7_ORCCI</name>
<dbReference type="Pfam" id="PF00082">
    <property type="entry name" value="Peptidase_S8"/>
    <property type="match status" value="1"/>
</dbReference>
<dbReference type="InterPro" id="IPR000209">
    <property type="entry name" value="Peptidase_S8/S53_dom"/>
</dbReference>
<reference evidence="3 4" key="1">
    <citation type="journal article" date="2016" name="Genome Biol. Evol.">
        <title>Gene Family Evolution Reflects Adaptation to Soil Environmental Stressors in the Genome of the Collembolan Orchesella cincta.</title>
        <authorList>
            <person name="Faddeeva-Vakhrusheva A."/>
            <person name="Derks M.F."/>
            <person name="Anvar S.Y."/>
            <person name="Agamennone V."/>
            <person name="Suring W."/>
            <person name="Smit S."/>
            <person name="van Straalen N.M."/>
            <person name="Roelofs D."/>
        </authorList>
    </citation>
    <scope>NUCLEOTIDE SEQUENCE [LARGE SCALE GENOMIC DNA]</scope>
    <source>
        <tissue evidence="3">Mixed pool</tissue>
    </source>
</reference>
<evidence type="ECO:0000259" key="2">
    <source>
        <dbReference type="Pfam" id="PF00082"/>
    </source>
</evidence>
<proteinExistence type="predicted"/>
<protein>
    <submittedName>
        <fullName evidence="3">Bacillopeptidase F</fullName>
    </submittedName>
</protein>
<dbReference type="GO" id="GO:0004252">
    <property type="term" value="F:serine-type endopeptidase activity"/>
    <property type="evidence" value="ECO:0007669"/>
    <property type="project" value="InterPro"/>
</dbReference>
<sequence>MTGPICGSANSPGDQDVIAAGSTNSADALAESSSAGPSVEGRLKPDLTAPGVLVRSAWSSRTSMAAPHVAVRAGWPFFSQGILNLTYTEAKNIWQNNADRDLQDTLEQLVVEFHQLNSQTTNTETDA</sequence>
<accession>A0A1D2M1B7</accession>
<dbReference type="EMBL" id="LJIJ01007391">
    <property type="protein sequence ID" value="ODM86744.1"/>
    <property type="molecule type" value="Genomic_DNA"/>
</dbReference>
<dbReference type="Proteomes" id="UP000094527">
    <property type="component" value="Unassembled WGS sequence"/>
</dbReference>
<comment type="caution">
    <text evidence="3">The sequence shown here is derived from an EMBL/GenBank/DDBJ whole genome shotgun (WGS) entry which is preliminary data.</text>
</comment>
<evidence type="ECO:0000313" key="3">
    <source>
        <dbReference type="EMBL" id="ODM86744.1"/>
    </source>
</evidence>
<evidence type="ECO:0000256" key="1">
    <source>
        <dbReference type="SAM" id="MobiDB-lite"/>
    </source>
</evidence>
<feature type="region of interest" description="Disordered" evidence="1">
    <location>
        <begin position="1"/>
        <end position="45"/>
    </location>
</feature>
<keyword evidence="4" id="KW-1185">Reference proteome</keyword>
<evidence type="ECO:0000313" key="4">
    <source>
        <dbReference type="Proteomes" id="UP000094527"/>
    </source>
</evidence>
<dbReference type="STRING" id="48709.A0A1D2M1B7"/>
<dbReference type="GO" id="GO:0006508">
    <property type="term" value="P:proteolysis"/>
    <property type="evidence" value="ECO:0007669"/>
    <property type="project" value="InterPro"/>
</dbReference>
<dbReference type="AlphaFoldDB" id="A0A1D2M1B7"/>